<organism evidence="8 9">
    <name type="scientific">Tetranychus urticae</name>
    <name type="common">Two-spotted spider mite</name>
    <dbReference type="NCBI Taxonomy" id="32264"/>
    <lineage>
        <taxon>Eukaryota</taxon>
        <taxon>Metazoa</taxon>
        <taxon>Ecdysozoa</taxon>
        <taxon>Arthropoda</taxon>
        <taxon>Chelicerata</taxon>
        <taxon>Arachnida</taxon>
        <taxon>Acari</taxon>
        <taxon>Acariformes</taxon>
        <taxon>Trombidiformes</taxon>
        <taxon>Prostigmata</taxon>
        <taxon>Eleutherengona</taxon>
        <taxon>Raphignathae</taxon>
        <taxon>Tetranychoidea</taxon>
        <taxon>Tetranychidae</taxon>
        <taxon>Tetranychus</taxon>
    </lineage>
</organism>
<dbReference type="InterPro" id="IPR036155">
    <property type="entry name" value="Crypto/Photolyase_N_sf"/>
</dbReference>
<dbReference type="AlphaFoldDB" id="T1KEA9"/>
<evidence type="ECO:0000256" key="2">
    <source>
        <dbReference type="ARBA" id="ARBA00022630"/>
    </source>
</evidence>
<dbReference type="FunFam" id="1.10.579.10:FF:000001">
    <property type="entry name" value="Cryptochrome 1"/>
    <property type="match status" value="1"/>
</dbReference>
<dbReference type="GO" id="GO:0003677">
    <property type="term" value="F:DNA binding"/>
    <property type="evidence" value="ECO:0007669"/>
    <property type="project" value="TreeGrafter"/>
</dbReference>
<dbReference type="InterPro" id="IPR014729">
    <property type="entry name" value="Rossmann-like_a/b/a_fold"/>
</dbReference>
<dbReference type="EnsemblMetazoa" id="tetur09g05920.1">
    <property type="protein sequence ID" value="tetur09g05920.1"/>
    <property type="gene ID" value="tetur09g05920"/>
</dbReference>
<dbReference type="GO" id="GO:0032922">
    <property type="term" value="P:circadian regulation of gene expression"/>
    <property type="evidence" value="ECO:0007669"/>
    <property type="project" value="TreeGrafter"/>
</dbReference>
<feature type="region of interest" description="Disordered" evidence="6">
    <location>
        <begin position="1"/>
        <end position="31"/>
    </location>
</feature>
<dbReference type="EMBL" id="CAEY01002034">
    <property type="status" value="NOT_ANNOTATED_CDS"/>
    <property type="molecule type" value="Genomic_DNA"/>
</dbReference>
<feature type="binding site" evidence="4">
    <location>
        <begin position="544"/>
        <end position="546"/>
    </location>
    <ligand>
        <name>FAD</name>
        <dbReference type="ChEBI" id="CHEBI:57692"/>
    </ligand>
</feature>
<dbReference type="PANTHER" id="PTHR11455:SF30">
    <property type="entry name" value="CRYPTOCHROME-1"/>
    <property type="match status" value="1"/>
</dbReference>
<dbReference type="KEGG" id="tut:107363172"/>
<dbReference type="Pfam" id="PF00875">
    <property type="entry name" value="DNA_photolyase"/>
    <property type="match status" value="1"/>
</dbReference>
<reference evidence="9" key="1">
    <citation type="submission" date="2011-08" db="EMBL/GenBank/DDBJ databases">
        <authorList>
            <person name="Rombauts S."/>
        </authorList>
    </citation>
    <scope>NUCLEOTIDE SEQUENCE</scope>
    <source>
        <strain evidence="9">London</strain>
    </source>
</reference>
<feature type="site" description="Electron transfer via tryptophanyl radical" evidence="5">
    <location>
        <position position="477"/>
    </location>
</feature>
<reference evidence="8" key="2">
    <citation type="submission" date="2015-06" db="UniProtKB">
        <authorList>
            <consortium name="EnsemblMetazoa"/>
        </authorList>
    </citation>
    <scope>IDENTIFICATION</scope>
</reference>
<feature type="domain" description="Photolyase/cryptochrome alpha/beta" evidence="7">
    <location>
        <begin position="160"/>
        <end position="289"/>
    </location>
</feature>
<feature type="region of interest" description="Disordered" evidence="6">
    <location>
        <begin position="133"/>
        <end position="154"/>
    </location>
</feature>
<proteinExistence type="inferred from homology"/>
<evidence type="ECO:0000256" key="5">
    <source>
        <dbReference type="PIRSR" id="PIRSR602081-2"/>
    </source>
</evidence>
<dbReference type="Gene3D" id="1.25.40.80">
    <property type="match status" value="1"/>
</dbReference>
<dbReference type="eggNOG" id="KOG0133">
    <property type="taxonomic scope" value="Eukaryota"/>
</dbReference>
<dbReference type="SUPFAM" id="SSF48173">
    <property type="entry name" value="Cryptochrome/photolyase FAD-binding domain"/>
    <property type="match status" value="1"/>
</dbReference>
<evidence type="ECO:0000256" key="1">
    <source>
        <dbReference type="ARBA" id="ARBA00005862"/>
    </source>
</evidence>
<evidence type="ECO:0000259" key="7">
    <source>
        <dbReference type="PROSITE" id="PS51645"/>
    </source>
</evidence>
<dbReference type="InterPro" id="IPR002081">
    <property type="entry name" value="Cryptochrome/DNA_photolyase_1"/>
</dbReference>
<feature type="region of interest" description="Disordered" evidence="6">
    <location>
        <begin position="100"/>
        <end position="120"/>
    </location>
</feature>
<dbReference type="Pfam" id="PF03441">
    <property type="entry name" value="FAD_binding_7"/>
    <property type="match status" value="1"/>
</dbReference>
<keyword evidence="3 4" id="KW-0274">FAD</keyword>
<dbReference type="InterPro" id="IPR036134">
    <property type="entry name" value="Crypto/Photolyase_FAD-like_sf"/>
</dbReference>
<dbReference type="GO" id="GO:0043153">
    <property type="term" value="P:entrainment of circadian clock by photoperiod"/>
    <property type="evidence" value="ECO:0007669"/>
    <property type="project" value="TreeGrafter"/>
</dbReference>
<dbReference type="PROSITE" id="PS51645">
    <property type="entry name" value="PHR_CRY_ALPHA_BETA"/>
    <property type="match status" value="1"/>
</dbReference>
<protein>
    <recommendedName>
        <fullName evidence="7">Photolyase/cryptochrome alpha/beta domain-containing protein</fullName>
    </recommendedName>
</protein>
<feature type="binding site" evidence="4">
    <location>
        <begin position="446"/>
        <end position="453"/>
    </location>
    <ligand>
        <name>FAD</name>
        <dbReference type="ChEBI" id="CHEBI:57692"/>
    </ligand>
</feature>
<dbReference type="InterPro" id="IPR006050">
    <property type="entry name" value="DNA_photolyase_N"/>
</dbReference>
<dbReference type="InterPro" id="IPR005101">
    <property type="entry name" value="Cryptochr/Photolyase_FAD-bd"/>
</dbReference>
<accession>T1KEA9</accession>
<dbReference type="OrthoDB" id="435881at2759"/>
<dbReference type="Gene3D" id="1.10.579.10">
    <property type="entry name" value="DNA Cyclobutane Dipyrimidine Photolyase, subunit A, domain 3"/>
    <property type="match status" value="1"/>
</dbReference>
<feature type="site" description="Electron transfer via tryptophanyl radical" evidence="5">
    <location>
        <position position="554"/>
    </location>
</feature>
<dbReference type="Proteomes" id="UP000015104">
    <property type="component" value="Unassembled WGS sequence"/>
</dbReference>
<name>T1KEA9_TETUR</name>
<dbReference type="HOGENOM" id="CLU_010348_3_4_1"/>
<evidence type="ECO:0000256" key="6">
    <source>
        <dbReference type="SAM" id="MobiDB-lite"/>
    </source>
</evidence>
<dbReference type="GO" id="GO:0045892">
    <property type="term" value="P:negative regulation of DNA-templated transcription"/>
    <property type="evidence" value="ECO:0007669"/>
    <property type="project" value="TreeGrafter"/>
</dbReference>
<dbReference type="OMA" id="GASTFRC"/>
<evidence type="ECO:0000256" key="3">
    <source>
        <dbReference type="ARBA" id="ARBA00022827"/>
    </source>
</evidence>
<dbReference type="SUPFAM" id="SSF52425">
    <property type="entry name" value="Cryptochrome/photolyase, N-terminal domain"/>
    <property type="match status" value="1"/>
</dbReference>
<comment type="cofactor">
    <cofactor evidence="4">
        <name>FAD</name>
        <dbReference type="ChEBI" id="CHEBI:57692"/>
    </cofactor>
    <text evidence="4">Binds 1 FAD per subunit.</text>
</comment>
<dbReference type="GO" id="GO:0005737">
    <property type="term" value="C:cytoplasm"/>
    <property type="evidence" value="ECO:0007669"/>
    <property type="project" value="TreeGrafter"/>
</dbReference>
<dbReference type="GO" id="GO:0071949">
    <property type="term" value="F:FAD binding"/>
    <property type="evidence" value="ECO:0007669"/>
    <property type="project" value="TreeGrafter"/>
</dbReference>
<dbReference type="PANTHER" id="PTHR11455">
    <property type="entry name" value="CRYPTOCHROME"/>
    <property type="match status" value="1"/>
</dbReference>
<keyword evidence="2 4" id="KW-0285">Flavoprotein</keyword>
<evidence type="ECO:0000313" key="9">
    <source>
        <dbReference type="Proteomes" id="UP000015104"/>
    </source>
</evidence>
<evidence type="ECO:0000313" key="8">
    <source>
        <dbReference type="EnsemblMetazoa" id="tetur09g05920.1"/>
    </source>
</evidence>
<dbReference type="Gene3D" id="3.40.50.620">
    <property type="entry name" value="HUPs"/>
    <property type="match status" value="1"/>
</dbReference>
<comment type="similarity">
    <text evidence="1">Belongs to the DNA photolyase class-1 family.</text>
</comment>
<gene>
    <name evidence="8" type="primary">107363172</name>
</gene>
<sequence length="661" mass="75681">MSKAFDNSPHGNKLELSMNDNGENDSKLVNSPQTTANEFTLLNNRTDCDLIDDDSIEPCIQSFSTSPQASIKFNAISNNTPASHKTVDCARDLASPDVNSTQCFQSPNQSSSKTPVQLKSEQSNSVLNNYVFKSNHNKDNNHSDSVYNDNNGNETRGPAKHLVHWFRKGLRLHDQPALLKGLQGCDTFRCIYLIDPWFSTESNCGINKWRFLLQSLEDLDSNLHKLGSRLFVIRGQPAEVFPLLFKEWMITHLSFEEDPEPFGKIRDAKIAKMCKEMNIEVICETSHTLYRLEDIINHCSGEIPLTYLQFQNVISELGKPEEPAQAITHEVIGKAYTPVPRDHAKKYTVPTLNELGFTTQPNHRSVWVGGETEALQRLSRHLEHKAWVATFGKPKLTSLSLLCASQTGLGPYLRFGCISPRLLYHQLSNLYSKLKKGNPPLTLCGQLLWREFFYCVATNNPNFDKMQNNPLCVQIAWNSNAEALNKWANGQTGYPWIDAIQTQLRREGWIHQIAKHATVCFLTRGILWISWEEGMKVFDELLIDADWSVNAGTWMWLSCSSFFQRICHIYCPVSFGRKMDPQGDYIRRYLPVLRNIPNEYIHEPWKAPIKVQREANCKIGKHYPQPIVDHQEAMRINQERMKQVFRILIKGLDLKREDVQD</sequence>
<dbReference type="GO" id="GO:0005634">
    <property type="term" value="C:nucleus"/>
    <property type="evidence" value="ECO:0007669"/>
    <property type="project" value="TreeGrafter"/>
</dbReference>
<dbReference type="STRING" id="32264.T1KEA9"/>
<keyword evidence="9" id="KW-1185">Reference proteome</keyword>
<evidence type="ECO:0000256" key="4">
    <source>
        <dbReference type="PIRSR" id="PIRSR602081-1"/>
    </source>
</evidence>
<feature type="site" description="Electron transfer via tryptophanyl radical" evidence="5">
    <location>
        <position position="531"/>
    </location>
</feature>